<feature type="domain" description="FLZ-type" evidence="4">
    <location>
        <begin position="192"/>
        <end position="235"/>
    </location>
</feature>
<dbReference type="GO" id="GO:0046872">
    <property type="term" value="F:metal ion binding"/>
    <property type="evidence" value="ECO:0007669"/>
    <property type="project" value="UniProtKB-KW"/>
</dbReference>
<comment type="similarity">
    <text evidence="1">Belongs to the FLZ family.</text>
</comment>
<feature type="zinc finger region" description="FLZ-type" evidence="3">
    <location>
        <begin position="192"/>
        <end position="235"/>
    </location>
</feature>
<reference evidence="5 6" key="2">
    <citation type="submission" date="2024-10" db="EMBL/GenBank/DDBJ databases">
        <authorList>
            <person name="Ryan C."/>
        </authorList>
    </citation>
    <scope>NUCLEOTIDE SEQUENCE [LARGE SCALE GENOMIC DNA]</scope>
</reference>
<evidence type="ECO:0000256" key="1">
    <source>
        <dbReference type="ARBA" id="ARBA00009374"/>
    </source>
</evidence>
<dbReference type="AlphaFoldDB" id="A0ABC8ZHI1"/>
<sequence>MVESCGQRRSAAPAAAGLFRVPGLFVRLSTTKGPAAASNAVDPDSVWSPTSPLDLKSLRSSPPRVSLGLVDALTAADEGGCSVHHLGCRSSFLDSIRPFLELALPKAACQKAASSAGAGAASSGEVGDYADCEEYTCVISRGANPRTTHILAGETLEVRGEREVGGAGCRKAIFSIEPFSEQPPPTSSLAVAASGRCRCCMKRLPEKMDIFMYLGKAFCSNECRKGYIEEEIEEAEEVMILDSALNL</sequence>
<gene>
    <name evidence="5" type="ORF">URODEC1_LOCUS45182</name>
</gene>
<dbReference type="InterPro" id="IPR007650">
    <property type="entry name" value="Zf-FLZ_dom"/>
</dbReference>
<organism evidence="5 6">
    <name type="scientific">Urochloa decumbens</name>
    <dbReference type="NCBI Taxonomy" id="240449"/>
    <lineage>
        <taxon>Eukaryota</taxon>
        <taxon>Viridiplantae</taxon>
        <taxon>Streptophyta</taxon>
        <taxon>Embryophyta</taxon>
        <taxon>Tracheophyta</taxon>
        <taxon>Spermatophyta</taxon>
        <taxon>Magnoliopsida</taxon>
        <taxon>Liliopsida</taxon>
        <taxon>Poales</taxon>
        <taxon>Poaceae</taxon>
        <taxon>PACMAD clade</taxon>
        <taxon>Panicoideae</taxon>
        <taxon>Panicodae</taxon>
        <taxon>Paniceae</taxon>
        <taxon>Melinidinae</taxon>
        <taxon>Urochloa</taxon>
    </lineage>
</organism>
<evidence type="ECO:0000256" key="2">
    <source>
        <dbReference type="ARBA" id="ARBA00022723"/>
    </source>
</evidence>
<dbReference type="PANTHER" id="PTHR46443">
    <property type="entry name" value="FCS-LIKE ZINC FINGER 8"/>
    <property type="match status" value="1"/>
</dbReference>
<accession>A0ABC8ZHI1</accession>
<evidence type="ECO:0000256" key="3">
    <source>
        <dbReference type="PROSITE-ProRule" id="PRU01131"/>
    </source>
</evidence>
<dbReference type="PROSITE" id="PS51795">
    <property type="entry name" value="ZF_FLZ"/>
    <property type="match status" value="1"/>
</dbReference>
<name>A0ABC8ZHI1_9POAL</name>
<evidence type="ECO:0000313" key="5">
    <source>
        <dbReference type="EMBL" id="CAL4961691.1"/>
    </source>
</evidence>
<dbReference type="InterPro" id="IPR044593">
    <property type="entry name" value="FLZ8/MARD1"/>
</dbReference>
<dbReference type="EMBL" id="OZ075129">
    <property type="protein sequence ID" value="CAL4961691.1"/>
    <property type="molecule type" value="Genomic_DNA"/>
</dbReference>
<dbReference type="Pfam" id="PF04570">
    <property type="entry name" value="zf-FLZ"/>
    <property type="match status" value="1"/>
</dbReference>
<dbReference type="Proteomes" id="UP001497457">
    <property type="component" value="Chromosome 19rd"/>
</dbReference>
<proteinExistence type="inferred from homology"/>
<reference evidence="6" key="1">
    <citation type="submission" date="2024-06" db="EMBL/GenBank/DDBJ databases">
        <authorList>
            <person name="Ryan C."/>
        </authorList>
    </citation>
    <scope>NUCLEOTIDE SEQUENCE [LARGE SCALE GENOMIC DNA]</scope>
</reference>
<protein>
    <recommendedName>
        <fullName evidence="4">FLZ-type domain-containing protein</fullName>
    </recommendedName>
</protein>
<keyword evidence="6" id="KW-1185">Reference proteome</keyword>
<keyword evidence="2" id="KW-0479">Metal-binding</keyword>
<dbReference type="PANTHER" id="PTHR46443:SF1">
    <property type="entry name" value="OS01G0719000 PROTEIN"/>
    <property type="match status" value="1"/>
</dbReference>
<evidence type="ECO:0000259" key="4">
    <source>
        <dbReference type="PROSITE" id="PS51795"/>
    </source>
</evidence>
<evidence type="ECO:0000313" key="6">
    <source>
        <dbReference type="Proteomes" id="UP001497457"/>
    </source>
</evidence>